<protein>
    <submittedName>
        <fullName evidence="2">Zf-HC2 domain-containing protein</fullName>
    </submittedName>
</protein>
<dbReference type="Proteomes" id="UP000321820">
    <property type="component" value="Chromosome"/>
</dbReference>
<dbReference type="RefSeq" id="WP_147648466.1">
    <property type="nucleotide sequence ID" value="NZ_CP042806.1"/>
</dbReference>
<dbReference type="AlphaFoldDB" id="A0A5B9EAV7"/>
<keyword evidence="3" id="KW-1185">Reference proteome</keyword>
<reference evidence="2 3" key="1">
    <citation type="submission" date="2019-08" db="EMBL/GenBank/DDBJ databases">
        <title>Complete genome sequence of Terriglobus albidus strain ORNL.</title>
        <authorList>
            <person name="Podar M."/>
        </authorList>
    </citation>
    <scope>NUCLEOTIDE SEQUENCE [LARGE SCALE GENOMIC DNA]</scope>
    <source>
        <strain evidence="2 3">ORNL</strain>
    </source>
</reference>
<gene>
    <name evidence="2" type="ORF">FTW19_15475</name>
</gene>
<dbReference type="Pfam" id="PF13490">
    <property type="entry name" value="zf-HC2"/>
    <property type="match status" value="1"/>
</dbReference>
<dbReference type="InterPro" id="IPR027383">
    <property type="entry name" value="Znf_put"/>
</dbReference>
<evidence type="ECO:0000313" key="3">
    <source>
        <dbReference type="Proteomes" id="UP000321820"/>
    </source>
</evidence>
<feature type="domain" description="Putative zinc-finger" evidence="1">
    <location>
        <begin position="3"/>
        <end position="36"/>
    </location>
</feature>
<dbReference type="OrthoDB" id="129419at2"/>
<dbReference type="KEGG" id="talb:FTW19_15475"/>
<organism evidence="2 3">
    <name type="scientific">Terriglobus albidus</name>
    <dbReference type="NCBI Taxonomy" id="1592106"/>
    <lineage>
        <taxon>Bacteria</taxon>
        <taxon>Pseudomonadati</taxon>
        <taxon>Acidobacteriota</taxon>
        <taxon>Terriglobia</taxon>
        <taxon>Terriglobales</taxon>
        <taxon>Acidobacteriaceae</taxon>
        <taxon>Terriglobus</taxon>
    </lineage>
</organism>
<proteinExistence type="predicted"/>
<sequence length="80" mass="9233">MTCTEFLARMTDYFDGTIAKELEAEVRQHMCECSHCEVVVNTTRQTIEIYRDTDVYELSTDTRERLIANIMSKCRGKGCA</sequence>
<evidence type="ECO:0000259" key="1">
    <source>
        <dbReference type="Pfam" id="PF13490"/>
    </source>
</evidence>
<accession>A0A5B9EAV7</accession>
<dbReference type="EMBL" id="CP042806">
    <property type="protein sequence ID" value="QEE29272.1"/>
    <property type="molecule type" value="Genomic_DNA"/>
</dbReference>
<name>A0A5B9EAV7_9BACT</name>
<evidence type="ECO:0000313" key="2">
    <source>
        <dbReference type="EMBL" id="QEE29272.1"/>
    </source>
</evidence>